<dbReference type="Proteomes" id="UP000241507">
    <property type="component" value="Chromosome"/>
</dbReference>
<dbReference type="PANTHER" id="PTHR37299">
    <property type="entry name" value="TRANSCRIPTIONAL REGULATOR-RELATED"/>
    <property type="match status" value="1"/>
</dbReference>
<dbReference type="Gene3D" id="3.40.50.2300">
    <property type="match status" value="1"/>
</dbReference>
<dbReference type="OrthoDB" id="2168082at2"/>
<dbReference type="GO" id="GO:0003677">
    <property type="term" value="F:DNA binding"/>
    <property type="evidence" value="ECO:0007669"/>
    <property type="project" value="UniProtKB-KW"/>
</dbReference>
<reference evidence="5" key="1">
    <citation type="submission" date="2018-03" db="EMBL/GenBank/DDBJ databases">
        <title>Gramella fulva sp. nov., isolated from a dry surface of tidal flat.</title>
        <authorList>
            <person name="Hwang S.H."/>
            <person name="Hwang W.M."/>
            <person name="Kang K."/>
            <person name="Ahn T.-Y."/>
        </authorList>
    </citation>
    <scope>NUCLEOTIDE SEQUENCE [LARGE SCALE GENOMIC DNA]</scope>
    <source>
        <strain evidence="5">SH35</strain>
    </source>
</reference>
<dbReference type="GO" id="GO:0000156">
    <property type="term" value="F:phosphorelay response regulator activity"/>
    <property type="evidence" value="ECO:0007669"/>
    <property type="project" value="InterPro"/>
</dbReference>
<dbReference type="PANTHER" id="PTHR37299:SF1">
    <property type="entry name" value="STAGE 0 SPORULATION PROTEIN A HOMOLOG"/>
    <property type="match status" value="1"/>
</dbReference>
<dbReference type="PROSITE" id="PS50110">
    <property type="entry name" value="RESPONSE_REGULATORY"/>
    <property type="match status" value="1"/>
</dbReference>
<feature type="domain" description="Response regulatory" evidence="2">
    <location>
        <begin position="4"/>
        <end position="115"/>
    </location>
</feature>
<dbReference type="Gene3D" id="2.40.50.1020">
    <property type="entry name" value="LytTr DNA-binding domain"/>
    <property type="match status" value="1"/>
</dbReference>
<accession>A0A2R3Z366</accession>
<feature type="modified residue" description="4-aspartylphosphate" evidence="1">
    <location>
        <position position="55"/>
    </location>
</feature>
<dbReference type="InterPro" id="IPR011006">
    <property type="entry name" value="CheY-like_superfamily"/>
</dbReference>
<sequence length="238" mass="27709">MNLKCLIIDDEPHALRILEKYIRQVPYLECEATTTKSIEALQLIEKFSPDLIFLDIQMPDLTGIQLSKLISGDVKVIFTTAYAQFAVEGFELNATDYLLKPISFSRFLEAVEKVKKLKAENRHNSNENEASENFFFVKTDGKNKFQKVDFSEILYLESIRNYVVIHTKHEQIVTYNTLKHFEENLPSEKFIKTHKSYIVSIAKVSKTDTSEVWVGDDSLPLGDTYRHTFFEKIRERRI</sequence>
<evidence type="ECO:0000259" key="3">
    <source>
        <dbReference type="PROSITE" id="PS50930"/>
    </source>
</evidence>
<evidence type="ECO:0000259" key="2">
    <source>
        <dbReference type="PROSITE" id="PS50110"/>
    </source>
</evidence>
<dbReference type="SUPFAM" id="SSF52172">
    <property type="entry name" value="CheY-like"/>
    <property type="match status" value="1"/>
</dbReference>
<dbReference type="SMART" id="SM00850">
    <property type="entry name" value="LytTR"/>
    <property type="match status" value="1"/>
</dbReference>
<keyword evidence="1" id="KW-0597">Phosphoprotein</keyword>
<organism evidence="4 5">
    <name type="scientific">Christiangramia fulva</name>
    <dbReference type="NCBI Taxonomy" id="2126553"/>
    <lineage>
        <taxon>Bacteria</taxon>
        <taxon>Pseudomonadati</taxon>
        <taxon>Bacteroidota</taxon>
        <taxon>Flavobacteriia</taxon>
        <taxon>Flavobacteriales</taxon>
        <taxon>Flavobacteriaceae</taxon>
        <taxon>Christiangramia</taxon>
    </lineage>
</organism>
<dbReference type="InterPro" id="IPR001789">
    <property type="entry name" value="Sig_transdc_resp-reg_receiver"/>
</dbReference>
<protein>
    <submittedName>
        <fullName evidence="4">DNA-binding response regulator</fullName>
    </submittedName>
</protein>
<dbReference type="RefSeq" id="WP_107011467.1">
    <property type="nucleotide sequence ID" value="NZ_CP028136.1"/>
</dbReference>
<evidence type="ECO:0000313" key="4">
    <source>
        <dbReference type="EMBL" id="AVR44689.1"/>
    </source>
</evidence>
<gene>
    <name evidence="4" type="ORF">C7S20_05090</name>
</gene>
<keyword evidence="5" id="KW-1185">Reference proteome</keyword>
<dbReference type="InterPro" id="IPR046947">
    <property type="entry name" value="LytR-like"/>
</dbReference>
<feature type="domain" description="HTH LytTR-type" evidence="3">
    <location>
        <begin position="147"/>
        <end position="204"/>
    </location>
</feature>
<keyword evidence="4" id="KW-0238">DNA-binding</keyword>
<dbReference type="AlphaFoldDB" id="A0A2R3Z366"/>
<dbReference type="InterPro" id="IPR007492">
    <property type="entry name" value="LytTR_DNA-bd_dom"/>
</dbReference>
<dbReference type="EMBL" id="CP028136">
    <property type="protein sequence ID" value="AVR44689.1"/>
    <property type="molecule type" value="Genomic_DNA"/>
</dbReference>
<dbReference type="Pfam" id="PF00072">
    <property type="entry name" value="Response_reg"/>
    <property type="match status" value="1"/>
</dbReference>
<proteinExistence type="predicted"/>
<dbReference type="Pfam" id="PF04397">
    <property type="entry name" value="LytTR"/>
    <property type="match status" value="1"/>
</dbReference>
<name>A0A2R3Z366_9FLAO</name>
<dbReference type="SMART" id="SM00448">
    <property type="entry name" value="REC"/>
    <property type="match status" value="1"/>
</dbReference>
<evidence type="ECO:0000313" key="5">
    <source>
        <dbReference type="Proteomes" id="UP000241507"/>
    </source>
</evidence>
<dbReference type="PROSITE" id="PS50930">
    <property type="entry name" value="HTH_LYTTR"/>
    <property type="match status" value="1"/>
</dbReference>
<dbReference type="KEGG" id="grs:C7S20_05090"/>
<evidence type="ECO:0000256" key="1">
    <source>
        <dbReference type="PROSITE-ProRule" id="PRU00169"/>
    </source>
</evidence>